<organism evidence="1 2">
    <name type="scientific">Rangifer tarandus platyrhynchus</name>
    <name type="common">Svalbard reindeer</name>
    <dbReference type="NCBI Taxonomy" id="3082113"/>
    <lineage>
        <taxon>Eukaryota</taxon>
        <taxon>Metazoa</taxon>
        <taxon>Chordata</taxon>
        <taxon>Craniata</taxon>
        <taxon>Vertebrata</taxon>
        <taxon>Euteleostomi</taxon>
        <taxon>Mammalia</taxon>
        <taxon>Eutheria</taxon>
        <taxon>Laurasiatheria</taxon>
        <taxon>Artiodactyla</taxon>
        <taxon>Ruminantia</taxon>
        <taxon>Pecora</taxon>
        <taxon>Cervidae</taxon>
        <taxon>Odocoileinae</taxon>
        <taxon>Rangifer</taxon>
    </lineage>
</organism>
<sequence>MSGNILGRLCSPAFVELSLTASHKELRVGKLAKVEDEVVSLDELEKSDGTGTHGSQTMRNLLLLRKGSPYSGHFRWVTTSRTAKGLAATSPSPPHRGPALGTSEPGSPVAFLLALLLKGLAPLKAHGPPCKAVPAAQAAGAINRRNSRFHQDAPAADTVLPRLHLEGRTADVVTVAQGAGGLQPLTEGSQVMHRSDCPVQRGPRVSAFHSSGGLVSDRSLERKPQEPHSHCALFGDAPLPSFTYALSERPPPLASEGTFSTCSQGGRSLEQRLGCTSQACEACACPASRPKKEPRISSTDISGLLDEGASTSRGDTPTVCVRGGQGAVLAPSGRGDSQVQGKQLRTGTEPSARKKQ</sequence>
<dbReference type="Proteomes" id="UP001162501">
    <property type="component" value="Chromosome 5"/>
</dbReference>
<reference evidence="1" key="1">
    <citation type="submission" date="2023-05" db="EMBL/GenBank/DDBJ databases">
        <authorList>
            <consortium name="ELIXIR-Norway"/>
        </authorList>
    </citation>
    <scope>NUCLEOTIDE SEQUENCE</scope>
</reference>
<proteinExistence type="predicted"/>
<protein>
    <submittedName>
        <fullName evidence="1">Uncharacterized protein</fullName>
    </submittedName>
</protein>
<evidence type="ECO:0000313" key="2">
    <source>
        <dbReference type="Proteomes" id="UP001162501"/>
    </source>
</evidence>
<evidence type="ECO:0000313" key="1">
    <source>
        <dbReference type="EMBL" id="CAI9710134.1"/>
    </source>
</evidence>
<dbReference type="EMBL" id="OX596089">
    <property type="protein sequence ID" value="CAI9710134.1"/>
    <property type="molecule type" value="Genomic_DNA"/>
</dbReference>
<accession>A0ACB0FB21</accession>
<gene>
    <name evidence="1" type="ORF">MRATA1EN3_LOCUS21347</name>
</gene>
<name>A0ACB0FB21_RANTA</name>